<dbReference type="EMBL" id="CAJNOM010004711">
    <property type="protein sequence ID" value="CAF1658137.1"/>
    <property type="molecule type" value="Genomic_DNA"/>
</dbReference>
<dbReference type="GO" id="GO:0016020">
    <property type="term" value="C:membrane"/>
    <property type="evidence" value="ECO:0007669"/>
    <property type="project" value="UniProtKB-SubCell"/>
</dbReference>
<accession>A0A816F927</accession>
<dbReference type="EMBL" id="CAJNOI010004327">
    <property type="protein sequence ID" value="CAF1542740.1"/>
    <property type="molecule type" value="Genomic_DNA"/>
</dbReference>
<dbReference type="Proteomes" id="UP000663877">
    <property type="component" value="Unassembled WGS sequence"/>
</dbReference>
<comment type="caution">
    <text evidence="8">The sequence shown here is derived from an EMBL/GenBank/DDBJ whole genome shotgun (WGS) entry which is preliminary data.</text>
</comment>
<evidence type="ECO:0000313" key="7">
    <source>
        <dbReference type="EMBL" id="CAF1542740.1"/>
    </source>
</evidence>
<evidence type="ECO:0000259" key="6">
    <source>
        <dbReference type="Pfam" id="PF00909"/>
    </source>
</evidence>
<protein>
    <recommendedName>
        <fullName evidence="6">Ammonium transporter AmtB-like domain-containing protein</fullName>
    </recommendedName>
</protein>
<dbReference type="InterPro" id="IPR029020">
    <property type="entry name" value="Ammonium/urea_transptr"/>
</dbReference>
<keyword evidence="2 5" id="KW-0812">Transmembrane</keyword>
<evidence type="ECO:0000313" key="8">
    <source>
        <dbReference type="EMBL" id="CAF1658137.1"/>
    </source>
</evidence>
<dbReference type="Pfam" id="PF00909">
    <property type="entry name" value="Ammonium_transp"/>
    <property type="match status" value="1"/>
</dbReference>
<evidence type="ECO:0000313" key="9">
    <source>
        <dbReference type="Proteomes" id="UP000663832"/>
    </source>
</evidence>
<dbReference type="Proteomes" id="UP000663832">
    <property type="component" value="Unassembled WGS sequence"/>
</dbReference>
<keyword evidence="4 5" id="KW-0472">Membrane</keyword>
<evidence type="ECO:0000256" key="2">
    <source>
        <dbReference type="ARBA" id="ARBA00022692"/>
    </source>
</evidence>
<keyword evidence="9" id="KW-1185">Reference proteome</keyword>
<evidence type="ECO:0000256" key="4">
    <source>
        <dbReference type="ARBA" id="ARBA00023136"/>
    </source>
</evidence>
<feature type="transmembrane region" description="Helical" evidence="5">
    <location>
        <begin position="12"/>
        <end position="36"/>
    </location>
</feature>
<dbReference type="GO" id="GO:0008519">
    <property type="term" value="F:ammonium channel activity"/>
    <property type="evidence" value="ECO:0007669"/>
    <property type="project" value="InterPro"/>
</dbReference>
<comment type="subcellular location">
    <subcellularLocation>
        <location evidence="1">Membrane</location>
        <topology evidence="1">Multi-pass membrane protein</topology>
    </subcellularLocation>
</comment>
<dbReference type="AlphaFoldDB" id="A0A816F927"/>
<evidence type="ECO:0000256" key="3">
    <source>
        <dbReference type="ARBA" id="ARBA00022989"/>
    </source>
</evidence>
<evidence type="ECO:0000256" key="1">
    <source>
        <dbReference type="ARBA" id="ARBA00004141"/>
    </source>
</evidence>
<dbReference type="OrthoDB" id="534912at2759"/>
<proteinExistence type="predicted"/>
<sequence length="129" mass="14298">DGAFYGRPIQLWYQTAGILTAIGFAALCTAGILYPLDWIIGIRLAKEDELEGLDLTAHGESWEVAASRAVGDLVKQILEEQGTNKEKIEDNGSFELHYTPSDSNAKSFSVPLSTRQTTIDFESDDRCWK</sequence>
<gene>
    <name evidence="7" type="ORF">BJG266_LOCUS45687</name>
    <name evidence="8" type="ORF">QVE165_LOCUS62702</name>
</gene>
<evidence type="ECO:0000256" key="5">
    <source>
        <dbReference type="SAM" id="Phobius"/>
    </source>
</evidence>
<dbReference type="InterPro" id="IPR024041">
    <property type="entry name" value="NH4_transpt_AmtB-like_dom"/>
</dbReference>
<feature type="domain" description="Ammonium transporter AmtB-like" evidence="6">
    <location>
        <begin position="2"/>
        <end position="61"/>
    </location>
</feature>
<keyword evidence="3 5" id="KW-1133">Transmembrane helix</keyword>
<name>A0A816F927_9BILA</name>
<reference evidence="8" key="1">
    <citation type="submission" date="2021-02" db="EMBL/GenBank/DDBJ databases">
        <authorList>
            <person name="Nowell W R."/>
        </authorList>
    </citation>
    <scope>NUCLEOTIDE SEQUENCE</scope>
</reference>
<organism evidence="8 9">
    <name type="scientific">Adineta steineri</name>
    <dbReference type="NCBI Taxonomy" id="433720"/>
    <lineage>
        <taxon>Eukaryota</taxon>
        <taxon>Metazoa</taxon>
        <taxon>Spiralia</taxon>
        <taxon>Gnathifera</taxon>
        <taxon>Rotifera</taxon>
        <taxon>Eurotatoria</taxon>
        <taxon>Bdelloidea</taxon>
        <taxon>Adinetida</taxon>
        <taxon>Adinetidae</taxon>
        <taxon>Adineta</taxon>
    </lineage>
</organism>
<dbReference type="Gene3D" id="1.10.3430.10">
    <property type="entry name" value="Ammonium transporter AmtB like domains"/>
    <property type="match status" value="1"/>
</dbReference>
<feature type="non-terminal residue" evidence="8">
    <location>
        <position position="129"/>
    </location>
</feature>